<accession>A0A427XPW6</accession>
<keyword evidence="1" id="KW-0812">Transmembrane</keyword>
<name>A0A427XPW6_9TREE</name>
<evidence type="ECO:0000313" key="2">
    <source>
        <dbReference type="EMBL" id="RSH80875.1"/>
    </source>
</evidence>
<dbReference type="Proteomes" id="UP000279259">
    <property type="component" value="Unassembled WGS sequence"/>
</dbReference>
<keyword evidence="3" id="KW-1185">Reference proteome</keyword>
<keyword evidence="1" id="KW-0472">Membrane</keyword>
<dbReference type="AlphaFoldDB" id="A0A427XPW6"/>
<sequence>MLRSSQMFRRQASTKPYLPRSMLGFPIPVEAYPLFGIVAVMLSYATYASTKHIRNDQGLRWLPGLGNQSAIQQNISDAVSSAAAAAV</sequence>
<keyword evidence="1" id="KW-1133">Transmembrane helix</keyword>
<reference evidence="2 3" key="1">
    <citation type="submission" date="2018-11" db="EMBL/GenBank/DDBJ databases">
        <title>Genome sequence of Saitozyma podzolica DSM 27192.</title>
        <authorList>
            <person name="Aliyu H."/>
            <person name="Gorte O."/>
            <person name="Ochsenreither K."/>
        </authorList>
    </citation>
    <scope>NUCLEOTIDE SEQUENCE [LARGE SCALE GENOMIC DNA]</scope>
    <source>
        <strain evidence="2 3">DSM 27192</strain>
    </source>
</reference>
<evidence type="ECO:0000313" key="3">
    <source>
        <dbReference type="Proteomes" id="UP000279259"/>
    </source>
</evidence>
<proteinExistence type="predicted"/>
<evidence type="ECO:0000256" key="1">
    <source>
        <dbReference type="SAM" id="Phobius"/>
    </source>
</evidence>
<dbReference type="OrthoDB" id="2558794at2759"/>
<feature type="transmembrane region" description="Helical" evidence="1">
    <location>
        <begin position="31"/>
        <end position="50"/>
    </location>
</feature>
<protein>
    <submittedName>
        <fullName evidence="2">Uncharacterized protein</fullName>
    </submittedName>
</protein>
<organism evidence="2 3">
    <name type="scientific">Saitozyma podzolica</name>
    <dbReference type="NCBI Taxonomy" id="1890683"/>
    <lineage>
        <taxon>Eukaryota</taxon>
        <taxon>Fungi</taxon>
        <taxon>Dikarya</taxon>
        <taxon>Basidiomycota</taxon>
        <taxon>Agaricomycotina</taxon>
        <taxon>Tremellomycetes</taxon>
        <taxon>Tremellales</taxon>
        <taxon>Trimorphomycetaceae</taxon>
        <taxon>Saitozyma</taxon>
    </lineage>
</organism>
<dbReference type="EMBL" id="RSCD01000032">
    <property type="protein sequence ID" value="RSH80875.1"/>
    <property type="molecule type" value="Genomic_DNA"/>
</dbReference>
<gene>
    <name evidence="2" type="ORF">EHS25_007044</name>
</gene>
<comment type="caution">
    <text evidence="2">The sequence shown here is derived from an EMBL/GenBank/DDBJ whole genome shotgun (WGS) entry which is preliminary data.</text>
</comment>